<dbReference type="GeneID" id="54552128"/>
<name>A0A6A6JB51_WESOR</name>
<sequence length="207" mass="22971">MLRATIKSAGTRVTAVTTRPKSSAPVLKTPICTSVIDPPLLIPGYDFLGNRLEDDDEVTKVASDKKVEQSEAGKVKVHHPAWFSILPKGLLPQEGTTYYEMYMTTNKSVNVVAKKTHVKLGFLQRVLYGVPEDVLAQAAAESVKDSITKSNGKATLWHKILHGVQDEAVVKKTELWSQWTAKRMGRSQTSAKESPPRRCKLWFTVPL</sequence>
<dbReference type="EMBL" id="ML986508">
    <property type="protein sequence ID" value="KAF2273642.1"/>
    <property type="molecule type" value="Genomic_DNA"/>
</dbReference>
<reference evidence="1" key="1">
    <citation type="journal article" date="2020" name="Stud. Mycol.">
        <title>101 Dothideomycetes genomes: a test case for predicting lifestyles and emergence of pathogens.</title>
        <authorList>
            <person name="Haridas S."/>
            <person name="Albert R."/>
            <person name="Binder M."/>
            <person name="Bloem J."/>
            <person name="Labutti K."/>
            <person name="Salamov A."/>
            <person name="Andreopoulos B."/>
            <person name="Baker S."/>
            <person name="Barry K."/>
            <person name="Bills G."/>
            <person name="Bluhm B."/>
            <person name="Cannon C."/>
            <person name="Castanera R."/>
            <person name="Culley D."/>
            <person name="Daum C."/>
            <person name="Ezra D."/>
            <person name="Gonzalez J."/>
            <person name="Henrissat B."/>
            <person name="Kuo A."/>
            <person name="Liang C."/>
            <person name="Lipzen A."/>
            <person name="Lutzoni F."/>
            <person name="Magnuson J."/>
            <person name="Mondo S."/>
            <person name="Nolan M."/>
            <person name="Ohm R."/>
            <person name="Pangilinan J."/>
            <person name="Park H.-J."/>
            <person name="Ramirez L."/>
            <person name="Alfaro M."/>
            <person name="Sun H."/>
            <person name="Tritt A."/>
            <person name="Yoshinaga Y."/>
            <person name="Zwiers L.-H."/>
            <person name="Turgeon B."/>
            <person name="Goodwin S."/>
            <person name="Spatafora J."/>
            <person name="Crous P."/>
            <person name="Grigoriev I."/>
        </authorList>
    </citation>
    <scope>NUCLEOTIDE SEQUENCE</scope>
    <source>
        <strain evidence="1">CBS 379.55</strain>
    </source>
</reference>
<evidence type="ECO:0000313" key="2">
    <source>
        <dbReference type="Proteomes" id="UP000800097"/>
    </source>
</evidence>
<accession>A0A6A6JB51</accession>
<feature type="non-terminal residue" evidence="1">
    <location>
        <position position="207"/>
    </location>
</feature>
<dbReference type="RefSeq" id="XP_033651181.1">
    <property type="nucleotide sequence ID" value="XM_033798953.1"/>
</dbReference>
<dbReference type="Proteomes" id="UP000800097">
    <property type="component" value="Unassembled WGS sequence"/>
</dbReference>
<protein>
    <submittedName>
        <fullName evidence="1">Uncharacterized protein</fullName>
    </submittedName>
</protein>
<proteinExistence type="predicted"/>
<evidence type="ECO:0000313" key="1">
    <source>
        <dbReference type="EMBL" id="KAF2273642.1"/>
    </source>
</evidence>
<dbReference type="AlphaFoldDB" id="A0A6A6JB51"/>
<organism evidence="1 2">
    <name type="scientific">Westerdykella ornata</name>
    <dbReference type="NCBI Taxonomy" id="318751"/>
    <lineage>
        <taxon>Eukaryota</taxon>
        <taxon>Fungi</taxon>
        <taxon>Dikarya</taxon>
        <taxon>Ascomycota</taxon>
        <taxon>Pezizomycotina</taxon>
        <taxon>Dothideomycetes</taxon>
        <taxon>Pleosporomycetidae</taxon>
        <taxon>Pleosporales</taxon>
        <taxon>Sporormiaceae</taxon>
        <taxon>Westerdykella</taxon>
    </lineage>
</organism>
<keyword evidence="2" id="KW-1185">Reference proteome</keyword>
<gene>
    <name evidence="1" type="ORF">EI97DRAFT_435815</name>
</gene>